<keyword evidence="3" id="KW-0106">Calcium</keyword>
<dbReference type="CDD" id="cd09024">
    <property type="entry name" value="Aldose_epim_lacX"/>
    <property type="match status" value="1"/>
</dbReference>
<dbReference type="InterPro" id="IPR011013">
    <property type="entry name" value="Gal_mutarotase_sf_dom"/>
</dbReference>
<dbReference type="InterPro" id="IPR008183">
    <property type="entry name" value="Aldose_1/G6P_1-epimerase"/>
</dbReference>
<dbReference type="HOGENOM" id="CLU_057834_1_0_10"/>
<dbReference type="GO" id="GO:0030246">
    <property type="term" value="F:carbohydrate binding"/>
    <property type="evidence" value="ECO:0007669"/>
    <property type="project" value="InterPro"/>
</dbReference>
<sequence>MKNSEKVAIKNKFLQIEITKTGAELCSIKNNENPEFIWQANPDIWGSSAPVLFPIIGALKDAVFYYEGKEYSVPKHGFIRHNNALHIIYHKEDSVTFEYTYNQETLKNYPFKFEFSISFSLDDKNLNVSHKVVNHGTNNMLFSLGGHPAFKCPLQEDEKYEDYVLQFEKIENSSRHLINNNGLQNGKTATSLIHTNLLPLSHKLFTEDALIYKDLRSKKISLAHQVKGKVLTVSFSDFDYVGIWAKPNGNFVCIEPWLGITDHEDTNGNLKQKEGIISLAPKKEFKASYTIEIHKA</sequence>
<evidence type="ECO:0000313" key="4">
    <source>
        <dbReference type="EMBL" id="EIJ40665.1"/>
    </source>
</evidence>
<dbReference type="Gene3D" id="2.70.98.10">
    <property type="match status" value="1"/>
</dbReference>
<dbReference type="STRING" id="926559.JoomaDRAFT_3732"/>
<dbReference type="RefSeq" id="WP_008615122.1">
    <property type="nucleotide sequence ID" value="NZ_JH651379.1"/>
</dbReference>
<comment type="cofactor">
    <cofactor evidence="1">
        <name>Ca(2+)</name>
        <dbReference type="ChEBI" id="CHEBI:29108"/>
    </cofactor>
</comment>
<accession>I3CAM2</accession>
<dbReference type="GO" id="GO:0005975">
    <property type="term" value="P:carbohydrate metabolic process"/>
    <property type="evidence" value="ECO:0007669"/>
    <property type="project" value="InterPro"/>
</dbReference>
<evidence type="ECO:0000256" key="1">
    <source>
        <dbReference type="ARBA" id="ARBA00001913"/>
    </source>
</evidence>
<reference evidence="4 5" key="1">
    <citation type="submission" date="2012-02" db="EMBL/GenBank/DDBJ databases">
        <title>Improved High-Quality Draft genome of Joostella marina DSM 19592.</title>
        <authorList>
            <consortium name="US DOE Joint Genome Institute (JGI-PGF)"/>
            <person name="Lucas S."/>
            <person name="Copeland A."/>
            <person name="Lapidus A."/>
            <person name="Bruce D."/>
            <person name="Goodwin L."/>
            <person name="Pitluck S."/>
            <person name="Peters L."/>
            <person name="Chertkov O."/>
            <person name="Ovchinnikova G."/>
            <person name="Kyrpides N."/>
            <person name="Mavromatis K."/>
            <person name="Detter J.C."/>
            <person name="Han C."/>
            <person name="Land M."/>
            <person name="Hauser L."/>
            <person name="Markowitz V."/>
            <person name="Cheng J.-F."/>
            <person name="Hugenholtz P."/>
            <person name="Woyke T."/>
            <person name="Wu D."/>
            <person name="Tindall B."/>
            <person name="Brambilla E."/>
            <person name="Klenk H.-P."/>
            <person name="Eisen J.A."/>
        </authorList>
    </citation>
    <scope>NUCLEOTIDE SEQUENCE [LARGE SCALE GENOMIC DNA]</scope>
    <source>
        <strain evidence="4 5">DSM 19592</strain>
    </source>
</reference>
<name>I3CAM2_9FLAO</name>
<evidence type="ECO:0000256" key="2">
    <source>
        <dbReference type="ARBA" id="ARBA00011245"/>
    </source>
</evidence>
<keyword evidence="5" id="KW-1185">Reference proteome</keyword>
<evidence type="ECO:0000256" key="3">
    <source>
        <dbReference type="ARBA" id="ARBA00022837"/>
    </source>
</evidence>
<gene>
    <name evidence="4" type="ORF">JoomaDRAFT_3732</name>
</gene>
<comment type="subunit">
    <text evidence="2">Monomer.</text>
</comment>
<dbReference type="eggNOG" id="COG2017">
    <property type="taxonomic scope" value="Bacteria"/>
</dbReference>
<dbReference type="AlphaFoldDB" id="I3CAM2"/>
<dbReference type="EMBL" id="JH651379">
    <property type="protein sequence ID" value="EIJ40665.1"/>
    <property type="molecule type" value="Genomic_DNA"/>
</dbReference>
<dbReference type="SUPFAM" id="SSF74650">
    <property type="entry name" value="Galactose mutarotase-like"/>
    <property type="match status" value="1"/>
</dbReference>
<dbReference type="Proteomes" id="UP000004690">
    <property type="component" value="Unassembled WGS sequence"/>
</dbReference>
<proteinExistence type="predicted"/>
<dbReference type="InterPro" id="IPR014718">
    <property type="entry name" value="GH-type_carb-bd"/>
</dbReference>
<dbReference type="InterPro" id="IPR037481">
    <property type="entry name" value="LacX"/>
</dbReference>
<evidence type="ECO:0000313" key="5">
    <source>
        <dbReference type="Proteomes" id="UP000004690"/>
    </source>
</evidence>
<dbReference type="Pfam" id="PF01263">
    <property type="entry name" value="Aldose_epim"/>
    <property type="match status" value="1"/>
</dbReference>
<dbReference type="OrthoDB" id="9795355at2"/>
<organism evidence="4 5">
    <name type="scientific">Galbibacter orientalis DSM 19592</name>
    <dbReference type="NCBI Taxonomy" id="926559"/>
    <lineage>
        <taxon>Bacteria</taxon>
        <taxon>Pseudomonadati</taxon>
        <taxon>Bacteroidota</taxon>
        <taxon>Flavobacteriia</taxon>
        <taxon>Flavobacteriales</taxon>
        <taxon>Flavobacteriaceae</taxon>
        <taxon>Galbibacter</taxon>
    </lineage>
</organism>
<protein>
    <submittedName>
        <fullName evidence="4">Galactose mutarotase-like enzyme</fullName>
    </submittedName>
</protein>
<dbReference type="GO" id="GO:0016853">
    <property type="term" value="F:isomerase activity"/>
    <property type="evidence" value="ECO:0007669"/>
    <property type="project" value="InterPro"/>
</dbReference>